<dbReference type="InterPro" id="IPR036445">
    <property type="entry name" value="GPCR_2_extracell_dom_sf"/>
</dbReference>
<dbReference type="SUPFAM" id="SSF111418">
    <property type="entry name" value="Hormone receptor domain"/>
    <property type="match status" value="1"/>
</dbReference>
<dbReference type="Gene3D" id="4.10.1240.10">
    <property type="entry name" value="GPCR, family 2, extracellular hormone receptor domain"/>
    <property type="match status" value="1"/>
</dbReference>
<organism evidence="2">
    <name type="scientific">Magallana gigas</name>
    <name type="common">Pacific oyster</name>
    <name type="synonym">Crassostrea gigas</name>
    <dbReference type="NCBI Taxonomy" id="29159"/>
    <lineage>
        <taxon>Eukaryota</taxon>
        <taxon>Metazoa</taxon>
        <taxon>Spiralia</taxon>
        <taxon>Lophotrochozoa</taxon>
        <taxon>Mollusca</taxon>
        <taxon>Bivalvia</taxon>
        <taxon>Autobranchia</taxon>
        <taxon>Pteriomorphia</taxon>
        <taxon>Ostreida</taxon>
        <taxon>Ostreoidea</taxon>
        <taxon>Ostreidae</taxon>
        <taxon>Magallana</taxon>
    </lineage>
</organism>
<dbReference type="InterPro" id="IPR001879">
    <property type="entry name" value="GPCR_2_extracellular_dom"/>
</dbReference>
<gene>
    <name evidence="2" type="ORF">CGI_10016025</name>
</gene>
<dbReference type="PROSITE" id="PS50227">
    <property type="entry name" value="G_PROTEIN_RECEP_F2_3"/>
    <property type="match status" value="1"/>
</dbReference>
<proteinExistence type="predicted"/>
<dbReference type="PROSITE" id="PS00649">
    <property type="entry name" value="G_PROTEIN_RECEP_F2_1"/>
    <property type="match status" value="1"/>
</dbReference>
<accession>K1QXJ3</accession>
<dbReference type="InterPro" id="IPR017983">
    <property type="entry name" value="GPCR_2_secretin-like_CS"/>
</dbReference>
<sequence>MEMCDFEPYPADGRIYCNATFDGVQCWNYSVAGSLTIGACPQNHPSSILFDNPAGILEKLSVKVLKRSPSSSVVIVVDMTQATRVQASSAANFFSLLFA</sequence>
<protein>
    <recommendedName>
        <fullName evidence="1">G-protein coupled receptors family 2 profile 1 domain-containing protein</fullName>
    </recommendedName>
</protein>
<dbReference type="InParanoid" id="K1QXJ3"/>
<dbReference type="HOGENOM" id="CLU_2322657_0_0_1"/>
<dbReference type="GO" id="GO:0004930">
    <property type="term" value="F:G protein-coupled receptor activity"/>
    <property type="evidence" value="ECO:0007669"/>
    <property type="project" value="InterPro"/>
</dbReference>
<reference evidence="2" key="1">
    <citation type="journal article" date="2012" name="Nature">
        <title>The oyster genome reveals stress adaptation and complexity of shell formation.</title>
        <authorList>
            <person name="Zhang G."/>
            <person name="Fang X."/>
            <person name="Guo X."/>
            <person name="Li L."/>
            <person name="Luo R."/>
            <person name="Xu F."/>
            <person name="Yang P."/>
            <person name="Zhang L."/>
            <person name="Wang X."/>
            <person name="Qi H."/>
            <person name="Xiong Z."/>
            <person name="Que H."/>
            <person name="Xie Y."/>
            <person name="Holland P.W."/>
            <person name="Paps J."/>
            <person name="Zhu Y."/>
            <person name="Wu F."/>
            <person name="Chen Y."/>
            <person name="Wang J."/>
            <person name="Peng C."/>
            <person name="Meng J."/>
            <person name="Yang L."/>
            <person name="Liu J."/>
            <person name="Wen B."/>
            <person name="Zhang N."/>
            <person name="Huang Z."/>
            <person name="Zhu Q."/>
            <person name="Feng Y."/>
            <person name="Mount A."/>
            <person name="Hedgecock D."/>
            <person name="Xu Z."/>
            <person name="Liu Y."/>
            <person name="Domazet-Loso T."/>
            <person name="Du Y."/>
            <person name="Sun X."/>
            <person name="Zhang S."/>
            <person name="Liu B."/>
            <person name="Cheng P."/>
            <person name="Jiang X."/>
            <person name="Li J."/>
            <person name="Fan D."/>
            <person name="Wang W."/>
            <person name="Fu W."/>
            <person name="Wang T."/>
            <person name="Wang B."/>
            <person name="Zhang J."/>
            <person name="Peng Z."/>
            <person name="Li Y."/>
            <person name="Li N."/>
            <person name="Wang J."/>
            <person name="Chen M."/>
            <person name="He Y."/>
            <person name="Tan F."/>
            <person name="Song X."/>
            <person name="Zheng Q."/>
            <person name="Huang R."/>
            <person name="Yang H."/>
            <person name="Du X."/>
            <person name="Chen L."/>
            <person name="Yang M."/>
            <person name="Gaffney P.M."/>
            <person name="Wang S."/>
            <person name="Luo L."/>
            <person name="She Z."/>
            <person name="Ming Y."/>
            <person name="Huang W."/>
            <person name="Zhang S."/>
            <person name="Huang B."/>
            <person name="Zhang Y."/>
            <person name="Qu T."/>
            <person name="Ni P."/>
            <person name="Miao G."/>
            <person name="Wang J."/>
            <person name="Wang Q."/>
            <person name="Steinberg C.E."/>
            <person name="Wang H."/>
            <person name="Li N."/>
            <person name="Qian L."/>
            <person name="Zhang G."/>
            <person name="Li Y."/>
            <person name="Yang H."/>
            <person name="Liu X."/>
            <person name="Wang J."/>
            <person name="Yin Y."/>
            <person name="Wang J."/>
        </authorList>
    </citation>
    <scope>NUCLEOTIDE SEQUENCE [LARGE SCALE GENOMIC DNA]</scope>
    <source>
        <strain evidence="2">05x7-T-G4-1.051#20</strain>
    </source>
</reference>
<evidence type="ECO:0000313" key="2">
    <source>
        <dbReference type="EMBL" id="EKC35884.1"/>
    </source>
</evidence>
<dbReference type="EMBL" id="JH817133">
    <property type="protein sequence ID" value="EKC35884.1"/>
    <property type="molecule type" value="Genomic_DNA"/>
</dbReference>
<dbReference type="AlphaFoldDB" id="K1QXJ3"/>
<feature type="domain" description="G-protein coupled receptors family 2 profile 1" evidence="1">
    <location>
        <begin position="3"/>
        <end position="41"/>
    </location>
</feature>
<dbReference type="GO" id="GO:0016020">
    <property type="term" value="C:membrane"/>
    <property type="evidence" value="ECO:0007669"/>
    <property type="project" value="InterPro"/>
</dbReference>
<evidence type="ECO:0000259" key="1">
    <source>
        <dbReference type="PROSITE" id="PS50227"/>
    </source>
</evidence>
<name>K1QXJ3_MAGGI</name>